<gene>
    <name evidence="2" type="ORF">AOT14_29530</name>
</gene>
<proteinExistence type="predicted"/>
<dbReference type="Pfam" id="PF04536">
    <property type="entry name" value="TPM_phosphatase"/>
    <property type="match status" value="1"/>
</dbReference>
<dbReference type="AlphaFoldDB" id="A0A0S1B2P2"/>
<name>A0A0S1B2P2_9GAMM</name>
<accession>A0A0S1B2P2</accession>
<organism evidence="2 3">
    <name type="scientific">Stenotrophomonas acidaminiphila</name>
    <dbReference type="NCBI Taxonomy" id="128780"/>
    <lineage>
        <taxon>Bacteria</taxon>
        <taxon>Pseudomonadati</taxon>
        <taxon>Pseudomonadota</taxon>
        <taxon>Gammaproteobacteria</taxon>
        <taxon>Lysobacterales</taxon>
        <taxon>Lysobacteraceae</taxon>
        <taxon>Stenotrophomonas</taxon>
    </lineage>
</organism>
<dbReference type="PANTHER" id="PTHR30373:SF8">
    <property type="entry name" value="BLL7265 PROTEIN"/>
    <property type="match status" value="1"/>
</dbReference>
<dbReference type="OrthoDB" id="5683663at2"/>
<dbReference type="EMBL" id="CP012900">
    <property type="protein sequence ID" value="ALJ29305.1"/>
    <property type="molecule type" value="Genomic_DNA"/>
</dbReference>
<dbReference type="PANTHER" id="PTHR30373">
    <property type="entry name" value="UPF0603 PROTEIN YGCG"/>
    <property type="match status" value="1"/>
</dbReference>
<dbReference type="InterPro" id="IPR007621">
    <property type="entry name" value="TPM_dom"/>
</dbReference>
<evidence type="ECO:0000313" key="3">
    <source>
        <dbReference type="Proteomes" id="UP000061010"/>
    </source>
</evidence>
<dbReference type="KEGG" id="sacz:AOT14_29530"/>
<protein>
    <submittedName>
        <fullName evidence="2">Membrane protein</fullName>
    </submittedName>
</protein>
<keyword evidence="3" id="KW-1185">Reference proteome</keyword>
<evidence type="ECO:0000313" key="2">
    <source>
        <dbReference type="EMBL" id="ALJ29305.1"/>
    </source>
</evidence>
<dbReference type="PATRIC" id="fig|128780.6.peg.2989"/>
<evidence type="ECO:0000259" key="1">
    <source>
        <dbReference type="Pfam" id="PF04536"/>
    </source>
</evidence>
<feature type="domain" description="TPM" evidence="1">
    <location>
        <begin position="21"/>
        <end position="137"/>
    </location>
</feature>
<sequence length="163" mass="17834">MRWLRHLFSPSAHARFPAASLDRIAGAIAAGERGHAGQVMFAVESDLPLAALWRGVSPRERAEHAFAVLRTWDTRDNNGVLLYLLLADHAVEIVADRGLHGRIAPAQWRQVCEEFGRRRREGDLEAAVLAAIAAISALLATHFPAEPGQARGNELPDRPQLLG</sequence>
<reference evidence="2 3" key="1">
    <citation type="journal article" date="2015" name="Genome Announc.">
        <title>Complete Genome Sequencing of Stenotrophomonas acidaminiphila ZAC14D2_NAIMI4_2, a Multidrug-Resistant Strain Isolated from Sediments of a Polluted River in Mexico, Uncovers New Antibiotic Resistance Genes and a Novel Class-II Lasso Peptide Biosynthesis Gene Cluster.</title>
        <authorList>
            <person name="Vinuesa P."/>
            <person name="Ochoa-Sanchez L.E."/>
        </authorList>
    </citation>
    <scope>NUCLEOTIDE SEQUENCE [LARGE SCALE GENOMIC DNA]</scope>
    <source>
        <strain evidence="2 3">ZAC14D2_NAIMI4_2</strain>
    </source>
</reference>
<dbReference type="Gene3D" id="3.10.310.50">
    <property type="match status" value="1"/>
</dbReference>
<dbReference type="Proteomes" id="UP000061010">
    <property type="component" value="Chromosome"/>
</dbReference>